<name>A0A0E9WBM2_ANGAN</name>
<reference evidence="1" key="2">
    <citation type="journal article" date="2015" name="Fish Shellfish Immunol.">
        <title>Early steps in the European eel (Anguilla anguilla)-Vibrio vulnificus interaction in the gills: Role of the RtxA13 toxin.</title>
        <authorList>
            <person name="Callol A."/>
            <person name="Pajuelo D."/>
            <person name="Ebbesson L."/>
            <person name="Teles M."/>
            <person name="MacKenzie S."/>
            <person name="Amaro C."/>
        </authorList>
    </citation>
    <scope>NUCLEOTIDE SEQUENCE</scope>
</reference>
<accession>A0A0E9WBM2</accession>
<dbReference type="AlphaFoldDB" id="A0A0E9WBM2"/>
<protein>
    <submittedName>
        <fullName evidence="1">Uncharacterized protein</fullName>
    </submittedName>
</protein>
<reference evidence="1" key="1">
    <citation type="submission" date="2014-11" db="EMBL/GenBank/DDBJ databases">
        <authorList>
            <person name="Amaro Gonzalez C."/>
        </authorList>
    </citation>
    <scope>NUCLEOTIDE SEQUENCE</scope>
</reference>
<proteinExistence type="predicted"/>
<sequence>MYFKLKNSVRDPLTYTKQCVEVTNYKKPLCKPNSGSI</sequence>
<evidence type="ECO:0000313" key="1">
    <source>
        <dbReference type="EMBL" id="JAH86883.1"/>
    </source>
</evidence>
<dbReference type="EMBL" id="GBXM01021694">
    <property type="protein sequence ID" value="JAH86883.1"/>
    <property type="molecule type" value="Transcribed_RNA"/>
</dbReference>
<organism evidence="1">
    <name type="scientific">Anguilla anguilla</name>
    <name type="common">European freshwater eel</name>
    <name type="synonym">Muraena anguilla</name>
    <dbReference type="NCBI Taxonomy" id="7936"/>
    <lineage>
        <taxon>Eukaryota</taxon>
        <taxon>Metazoa</taxon>
        <taxon>Chordata</taxon>
        <taxon>Craniata</taxon>
        <taxon>Vertebrata</taxon>
        <taxon>Euteleostomi</taxon>
        <taxon>Actinopterygii</taxon>
        <taxon>Neopterygii</taxon>
        <taxon>Teleostei</taxon>
        <taxon>Anguilliformes</taxon>
        <taxon>Anguillidae</taxon>
        <taxon>Anguilla</taxon>
    </lineage>
</organism>